<accession>A0ABW1KR06</accession>
<feature type="transmembrane region" description="Helical" evidence="1">
    <location>
        <begin position="161"/>
        <end position="180"/>
    </location>
</feature>
<dbReference type="Pfam" id="PF07589">
    <property type="entry name" value="PEP-CTERM"/>
    <property type="match status" value="1"/>
</dbReference>
<sequence length="186" mass="18571">MIKKFVTVLAAVATVGFSAASANVITIDDGLGTIECTTSCEAFTGAGGNGAQPTGAGTLSSTFADYYDGTPSNEASEAERLSILISGSAGLFAGTDGTQIAGNSGSMMFSTLAEYVVLKIGNVAVFIKNTSGGSLNIDFTSFAGAGSGLSHFTEFGQVSDVPLPAAAWLMIAGLGGLGFAGRRKNA</sequence>
<dbReference type="Proteomes" id="UP001596116">
    <property type="component" value="Unassembled WGS sequence"/>
</dbReference>
<evidence type="ECO:0000313" key="4">
    <source>
        <dbReference type="EMBL" id="MFC6034190.1"/>
    </source>
</evidence>
<gene>
    <name evidence="4" type="ORF">ACFMB1_01470</name>
</gene>
<dbReference type="RefSeq" id="WP_379880496.1">
    <property type="nucleotide sequence ID" value="NZ_JBHPON010000001.1"/>
</dbReference>
<keyword evidence="1" id="KW-0472">Membrane</keyword>
<reference evidence="4 5" key="1">
    <citation type="submission" date="2024-09" db="EMBL/GenBank/DDBJ databases">
        <authorList>
            <person name="Zhang Z.-H."/>
        </authorList>
    </citation>
    <scope>NUCLEOTIDE SEQUENCE [LARGE SCALE GENOMIC DNA]</scope>
    <source>
        <strain evidence="4 5">HHTR114</strain>
    </source>
</reference>
<dbReference type="NCBIfam" id="TIGR03370">
    <property type="entry name" value="VPLPA-CTERM"/>
    <property type="match status" value="1"/>
</dbReference>
<evidence type="ECO:0000313" key="5">
    <source>
        <dbReference type="Proteomes" id="UP001596116"/>
    </source>
</evidence>
<keyword evidence="5" id="KW-1185">Reference proteome</keyword>
<dbReference type="EMBL" id="JBHPON010000001">
    <property type="protein sequence ID" value="MFC6034190.1"/>
    <property type="molecule type" value="Genomic_DNA"/>
</dbReference>
<keyword evidence="1" id="KW-0812">Transmembrane</keyword>
<name>A0ABW1KR06_9PROT</name>
<feature type="signal peptide" evidence="2">
    <location>
        <begin position="1"/>
        <end position="22"/>
    </location>
</feature>
<protein>
    <submittedName>
        <fullName evidence="4">VPLPA-CTERM sorting domain-containing protein</fullName>
    </submittedName>
</protein>
<feature type="chain" id="PRO_5046399936" evidence="2">
    <location>
        <begin position="23"/>
        <end position="186"/>
    </location>
</feature>
<feature type="domain" description="Ice-binding protein C-terminal" evidence="3">
    <location>
        <begin position="160"/>
        <end position="184"/>
    </location>
</feature>
<evidence type="ECO:0000256" key="2">
    <source>
        <dbReference type="SAM" id="SignalP"/>
    </source>
</evidence>
<proteinExistence type="predicted"/>
<organism evidence="4 5">
    <name type="scientific">Hyphococcus aureus</name>
    <dbReference type="NCBI Taxonomy" id="2666033"/>
    <lineage>
        <taxon>Bacteria</taxon>
        <taxon>Pseudomonadati</taxon>
        <taxon>Pseudomonadota</taxon>
        <taxon>Alphaproteobacteria</taxon>
        <taxon>Parvularculales</taxon>
        <taxon>Parvularculaceae</taxon>
        <taxon>Hyphococcus</taxon>
    </lineage>
</organism>
<keyword evidence="2" id="KW-0732">Signal</keyword>
<comment type="caution">
    <text evidence="4">The sequence shown here is derived from an EMBL/GenBank/DDBJ whole genome shotgun (WGS) entry which is preliminary data.</text>
</comment>
<evidence type="ECO:0000256" key="1">
    <source>
        <dbReference type="SAM" id="Phobius"/>
    </source>
</evidence>
<evidence type="ECO:0000259" key="3">
    <source>
        <dbReference type="Pfam" id="PF07589"/>
    </source>
</evidence>
<dbReference type="InterPro" id="IPR022472">
    <property type="entry name" value="VPLPA-CTERM"/>
</dbReference>
<dbReference type="InterPro" id="IPR013424">
    <property type="entry name" value="Ice-binding_C"/>
</dbReference>
<keyword evidence="1" id="KW-1133">Transmembrane helix</keyword>